<dbReference type="EMBL" id="ACDE02000023">
    <property type="protein sequence ID" value="EEO40980.1"/>
    <property type="molecule type" value="Genomic_DNA"/>
</dbReference>
<dbReference type="eggNOG" id="COG0716">
    <property type="taxonomic scope" value="Bacteria"/>
</dbReference>
<dbReference type="Proteomes" id="UP000004925">
    <property type="component" value="Unassembled WGS sequence"/>
</dbReference>
<proteinExistence type="predicted"/>
<evidence type="ECO:0000313" key="3">
    <source>
        <dbReference type="Proteomes" id="UP000004925"/>
    </source>
</evidence>
<reference evidence="2 3" key="1">
    <citation type="submission" date="2011-10" db="EMBL/GenBank/DDBJ databases">
        <title>The Genome Sequence of Fusobacterium sp. 4_1_13.</title>
        <authorList>
            <consortium name="The Broad Institute Genome Sequencing Platform"/>
            <person name="Earl A."/>
            <person name="Ward D."/>
            <person name="Feldgarden M."/>
            <person name="Gevers D."/>
            <person name="Strauss J."/>
            <person name="Ambrose C."/>
            <person name="Allen-Vercoe E."/>
            <person name="Young S.K."/>
            <person name="Zeng Q."/>
            <person name="Gargeya S."/>
            <person name="Fitzgerald M."/>
            <person name="Haas B."/>
            <person name="Abouelleil A."/>
            <person name="Alvarado L."/>
            <person name="Arachchi H.M."/>
            <person name="Berlin A."/>
            <person name="Brown A."/>
            <person name="Chapman S.B."/>
            <person name="Chen Z."/>
            <person name="Dunbar C."/>
            <person name="Freedman E."/>
            <person name="Gearin G."/>
            <person name="Goldberg J."/>
            <person name="Griggs A."/>
            <person name="Gujja S."/>
            <person name="Heiman D."/>
            <person name="Howarth C."/>
            <person name="Larson L."/>
            <person name="Lui A."/>
            <person name="MacDonald P.J."/>
            <person name="Montmayeur A."/>
            <person name="Murphy C."/>
            <person name="Neiman D."/>
            <person name="Pearson M."/>
            <person name="Priest M."/>
            <person name="Roberts A."/>
            <person name="Saif S."/>
            <person name="Shea T."/>
            <person name="Shenoy N."/>
            <person name="Sisk P."/>
            <person name="Stolte C."/>
            <person name="Sykes S."/>
            <person name="Wortman J."/>
            <person name="Nusbaum C."/>
            <person name="Birren B."/>
        </authorList>
    </citation>
    <scope>NUCLEOTIDE SEQUENCE [LARGE SCALE GENOMIC DNA]</scope>
    <source>
        <strain evidence="2 3">4_1_13</strain>
    </source>
</reference>
<protein>
    <recommendedName>
        <fullName evidence="1">Flavodoxin-like domain-containing protein</fullName>
    </recommendedName>
</protein>
<dbReference type="GO" id="GO:0006783">
    <property type="term" value="P:heme biosynthetic process"/>
    <property type="evidence" value="ECO:0007669"/>
    <property type="project" value="TreeGrafter"/>
</dbReference>
<dbReference type="InterPro" id="IPR029039">
    <property type="entry name" value="Flavoprotein-like_sf"/>
</dbReference>
<dbReference type="AlphaFoldDB" id="A0A0M1VWA6"/>
<dbReference type="GO" id="GO:0010181">
    <property type="term" value="F:FMN binding"/>
    <property type="evidence" value="ECO:0007669"/>
    <property type="project" value="InterPro"/>
</dbReference>
<sequence length="169" mass="19129">MKTLIIYSSETGNTKMVCEKAFEYINGEKVIIPIKEKDSVNLDEFDNIVVGTWIDKANANTEAKKFINTLSNKNIYFIGSLAASLTSEHAKKCFNNLTKLCSKKNNFVGGVLTRGKVAKDLQEKFTKFPLNIIHKFVPNMKEIILEADSHPNETDFLLVKDFIDKNFNS</sequence>
<dbReference type="SUPFAM" id="SSF52218">
    <property type="entry name" value="Flavoproteins"/>
    <property type="match status" value="1"/>
</dbReference>
<evidence type="ECO:0000313" key="2">
    <source>
        <dbReference type="EMBL" id="EEO40980.1"/>
    </source>
</evidence>
<dbReference type="Gene3D" id="3.40.50.360">
    <property type="match status" value="1"/>
</dbReference>
<dbReference type="PANTHER" id="PTHR38030">
    <property type="entry name" value="PROTOPORPHYRINOGEN IX DEHYDROGENASE [MENAQUINONE]"/>
    <property type="match status" value="1"/>
</dbReference>
<dbReference type="GO" id="GO:0070819">
    <property type="term" value="F:menaquinone-dependent protoporphyrinogen oxidase activity"/>
    <property type="evidence" value="ECO:0007669"/>
    <property type="project" value="TreeGrafter"/>
</dbReference>
<dbReference type="InterPro" id="IPR052200">
    <property type="entry name" value="Protoporphyrinogen_IX_DH"/>
</dbReference>
<feature type="domain" description="Flavodoxin-like" evidence="1">
    <location>
        <begin position="4"/>
        <end position="163"/>
    </location>
</feature>
<organism evidence="2 3">
    <name type="scientific">Fusobacterium vincentii 4_1_13</name>
    <dbReference type="NCBI Taxonomy" id="469606"/>
    <lineage>
        <taxon>Bacteria</taxon>
        <taxon>Fusobacteriati</taxon>
        <taxon>Fusobacteriota</taxon>
        <taxon>Fusobacteriia</taxon>
        <taxon>Fusobacteriales</taxon>
        <taxon>Fusobacteriaceae</taxon>
        <taxon>Fusobacterium</taxon>
    </lineage>
</organism>
<dbReference type="HOGENOM" id="CLU_098259_1_0_0"/>
<dbReference type="PANTHER" id="PTHR38030:SF2">
    <property type="entry name" value="PROTOPORPHYRINOGEN IX DEHYDROGENASE [QUINONE]"/>
    <property type="match status" value="1"/>
</dbReference>
<dbReference type="InterPro" id="IPR008254">
    <property type="entry name" value="Flavodoxin/NO_synth"/>
</dbReference>
<accession>A0A0M1VWA6</accession>
<dbReference type="RefSeq" id="WP_008796623.1">
    <property type="nucleotide sequence ID" value="NZ_KQ235738.1"/>
</dbReference>
<dbReference type="Pfam" id="PF12641">
    <property type="entry name" value="Flavodoxin_3"/>
    <property type="match status" value="1"/>
</dbReference>
<gene>
    <name evidence="2" type="ORF">FSCG_01693</name>
</gene>
<name>A0A0M1VWA6_FUSVC</name>
<evidence type="ECO:0000259" key="1">
    <source>
        <dbReference type="Pfam" id="PF12641"/>
    </source>
</evidence>
<comment type="caution">
    <text evidence="2">The sequence shown here is derived from an EMBL/GenBank/DDBJ whole genome shotgun (WGS) entry which is preliminary data.</text>
</comment>